<keyword evidence="3" id="KW-1185">Reference proteome</keyword>
<keyword evidence="1" id="KW-0472">Membrane</keyword>
<dbReference type="EMBL" id="CADIKI010000011">
    <property type="protein sequence ID" value="CAB3796197.1"/>
    <property type="molecule type" value="Genomic_DNA"/>
</dbReference>
<feature type="transmembrane region" description="Helical" evidence="1">
    <location>
        <begin position="21"/>
        <end position="38"/>
    </location>
</feature>
<sequence length="94" mass="10199">MLERSVKSSSVREEQWLKSYYSVRSAFSAIWVALALSIGKQGTAGVAVLFAIYPAWDALANFVDMSRNGGTGKNRTQAINIAVSAVTRSRCSSH</sequence>
<feature type="transmembrane region" description="Helical" evidence="1">
    <location>
        <begin position="44"/>
        <end position="63"/>
    </location>
</feature>
<evidence type="ECO:0000313" key="2">
    <source>
        <dbReference type="EMBL" id="CAB3796197.1"/>
    </source>
</evidence>
<name>A0A6J5GCE0_9BURK</name>
<organism evidence="2 3">
    <name type="scientific">Paraburkholderia fynbosensis</name>
    <dbReference type="NCBI Taxonomy" id="1200993"/>
    <lineage>
        <taxon>Bacteria</taxon>
        <taxon>Pseudomonadati</taxon>
        <taxon>Pseudomonadota</taxon>
        <taxon>Betaproteobacteria</taxon>
        <taxon>Burkholderiales</taxon>
        <taxon>Burkholderiaceae</taxon>
        <taxon>Paraburkholderia</taxon>
    </lineage>
</organism>
<proteinExistence type="predicted"/>
<evidence type="ECO:0000256" key="1">
    <source>
        <dbReference type="SAM" id="Phobius"/>
    </source>
</evidence>
<gene>
    <name evidence="2" type="ORF">LMG27177_04053</name>
</gene>
<keyword evidence="1" id="KW-0812">Transmembrane</keyword>
<dbReference type="Proteomes" id="UP000494252">
    <property type="component" value="Unassembled WGS sequence"/>
</dbReference>
<protein>
    <submittedName>
        <fullName evidence="2">Uncharacterized protein</fullName>
    </submittedName>
</protein>
<keyword evidence="1" id="KW-1133">Transmembrane helix</keyword>
<accession>A0A6J5GCE0</accession>
<evidence type="ECO:0000313" key="3">
    <source>
        <dbReference type="Proteomes" id="UP000494252"/>
    </source>
</evidence>
<reference evidence="2 3" key="1">
    <citation type="submission" date="2020-04" db="EMBL/GenBank/DDBJ databases">
        <authorList>
            <person name="De Canck E."/>
        </authorList>
    </citation>
    <scope>NUCLEOTIDE SEQUENCE [LARGE SCALE GENOMIC DNA]</scope>
    <source>
        <strain evidence="2 3">LMG 27177</strain>
    </source>
</reference>
<dbReference type="AlphaFoldDB" id="A0A6J5GCE0"/>